<dbReference type="InterPro" id="IPR050428">
    <property type="entry name" value="TCS_sensor_his_kinase"/>
</dbReference>
<dbReference type="PROSITE" id="PS50885">
    <property type="entry name" value="HAMP"/>
    <property type="match status" value="1"/>
</dbReference>
<dbReference type="FunFam" id="1.10.287.130:FF:000001">
    <property type="entry name" value="Two-component sensor histidine kinase"/>
    <property type="match status" value="1"/>
</dbReference>
<evidence type="ECO:0000256" key="10">
    <source>
        <dbReference type="ARBA" id="ARBA00023136"/>
    </source>
</evidence>
<keyword evidence="6 11" id="KW-0812">Transmembrane</keyword>
<dbReference type="SUPFAM" id="SSF47384">
    <property type="entry name" value="Homodimeric domain of signal transducing histidine kinase"/>
    <property type="match status" value="1"/>
</dbReference>
<feature type="transmembrane region" description="Helical" evidence="11">
    <location>
        <begin position="51"/>
        <end position="75"/>
    </location>
</feature>
<dbReference type="Gene3D" id="1.10.287.130">
    <property type="match status" value="1"/>
</dbReference>
<evidence type="ECO:0000256" key="11">
    <source>
        <dbReference type="SAM" id="Phobius"/>
    </source>
</evidence>
<dbReference type="SMART" id="SM00388">
    <property type="entry name" value="HisKA"/>
    <property type="match status" value="1"/>
</dbReference>
<protein>
    <recommendedName>
        <fullName evidence="3">histidine kinase</fullName>
        <ecNumber evidence="3">2.7.13.3</ecNumber>
    </recommendedName>
</protein>
<dbReference type="EMBL" id="WIAO01000022">
    <property type="protein sequence ID" value="MQM27270.1"/>
    <property type="molecule type" value="Genomic_DNA"/>
</dbReference>
<dbReference type="InterPro" id="IPR004358">
    <property type="entry name" value="Sig_transdc_His_kin-like_C"/>
</dbReference>
<proteinExistence type="predicted"/>
<dbReference type="Gene3D" id="6.10.340.10">
    <property type="match status" value="1"/>
</dbReference>
<keyword evidence="5" id="KW-0808">Transferase</keyword>
<evidence type="ECO:0000259" key="12">
    <source>
        <dbReference type="PROSITE" id="PS50109"/>
    </source>
</evidence>
<dbReference type="RefSeq" id="WP_153026413.1">
    <property type="nucleotide sequence ID" value="NZ_WIAO01000022.1"/>
</dbReference>
<evidence type="ECO:0000256" key="9">
    <source>
        <dbReference type="ARBA" id="ARBA00023012"/>
    </source>
</evidence>
<evidence type="ECO:0000313" key="14">
    <source>
        <dbReference type="EMBL" id="MQM27270.1"/>
    </source>
</evidence>
<dbReference type="PRINTS" id="PR00344">
    <property type="entry name" value="BCTRLSENSOR"/>
</dbReference>
<keyword evidence="4" id="KW-0597">Phosphoprotein</keyword>
<evidence type="ECO:0000256" key="5">
    <source>
        <dbReference type="ARBA" id="ARBA00022679"/>
    </source>
</evidence>
<dbReference type="PANTHER" id="PTHR45436">
    <property type="entry name" value="SENSOR HISTIDINE KINASE YKOH"/>
    <property type="match status" value="1"/>
</dbReference>
<keyword evidence="7" id="KW-0418">Kinase</keyword>
<dbReference type="InterPro" id="IPR036890">
    <property type="entry name" value="HATPase_C_sf"/>
</dbReference>
<dbReference type="InterPro" id="IPR036097">
    <property type="entry name" value="HisK_dim/P_sf"/>
</dbReference>
<keyword evidence="9" id="KW-0902">Two-component regulatory system</keyword>
<dbReference type="SUPFAM" id="SSF55874">
    <property type="entry name" value="ATPase domain of HSP90 chaperone/DNA topoisomerase II/histidine kinase"/>
    <property type="match status" value="1"/>
</dbReference>
<dbReference type="SMART" id="SM00304">
    <property type="entry name" value="HAMP"/>
    <property type="match status" value="1"/>
</dbReference>
<dbReference type="InterPro" id="IPR005467">
    <property type="entry name" value="His_kinase_dom"/>
</dbReference>
<evidence type="ECO:0000256" key="1">
    <source>
        <dbReference type="ARBA" id="ARBA00000085"/>
    </source>
</evidence>
<evidence type="ECO:0000256" key="8">
    <source>
        <dbReference type="ARBA" id="ARBA00022989"/>
    </source>
</evidence>
<evidence type="ECO:0000256" key="4">
    <source>
        <dbReference type="ARBA" id="ARBA00022553"/>
    </source>
</evidence>
<comment type="subcellular location">
    <subcellularLocation>
        <location evidence="2">Cell membrane</location>
    </subcellularLocation>
</comment>
<keyword evidence="8 11" id="KW-1133">Transmembrane helix</keyword>
<gene>
    <name evidence="14" type="ORF">GFD30_17060</name>
</gene>
<dbReference type="Proteomes" id="UP000477750">
    <property type="component" value="Unassembled WGS sequence"/>
</dbReference>
<evidence type="ECO:0000259" key="13">
    <source>
        <dbReference type="PROSITE" id="PS50885"/>
    </source>
</evidence>
<dbReference type="CDD" id="cd06225">
    <property type="entry name" value="HAMP"/>
    <property type="match status" value="1"/>
</dbReference>
<sequence length="356" mass="37313">MLRRRLTITVLALLLAALVLTVGATVGAVQDWRQDLVRDGLDAAAAERQLLQRVAAASGSSAAAALLLTGVLAWITIGRQLRGVTGLVPLARRFGGGDLDARMPVRPGTEAGALAEAFNTMADDLRTELERRRRAEADLRRFLADASHELRTPVATVRGYAELFRRGAADDPGTLATAMARIESESARVGELVEGMLALAGSAQAAAHRPEPVVLRDIAAEAVDAARVRDTERRWLVEDGPDLTVTGDPSGLRRLLDNLLANGTAHTPPATTVTVRIAAEHGAALIEVADDGPGPSSALADPFARFTRADPQARTGAGLGLAIVRAVAEAHGGTAEIPDTPKGLTVRVRLPTADHG</sequence>
<accession>A0A6L5GCA8</accession>
<dbReference type="Gene3D" id="3.30.565.10">
    <property type="entry name" value="Histidine kinase-like ATPase, C-terminal domain"/>
    <property type="match status" value="1"/>
</dbReference>
<comment type="catalytic activity">
    <reaction evidence="1">
        <text>ATP + protein L-histidine = ADP + protein N-phospho-L-histidine.</text>
        <dbReference type="EC" id="2.7.13.3"/>
    </reaction>
</comment>
<keyword evidence="10 11" id="KW-0472">Membrane</keyword>
<dbReference type="SUPFAM" id="SSF158472">
    <property type="entry name" value="HAMP domain-like"/>
    <property type="match status" value="1"/>
</dbReference>
<evidence type="ECO:0000256" key="3">
    <source>
        <dbReference type="ARBA" id="ARBA00012438"/>
    </source>
</evidence>
<dbReference type="SMART" id="SM00387">
    <property type="entry name" value="HATPase_c"/>
    <property type="match status" value="1"/>
</dbReference>
<dbReference type="CDD" id="cd00082">
    <property type="entry name" value="HisKA"/>
    <property type="match status" value="1"/>
</dbReference>
<dbReference type="AlphaFoldDB" id="A0A6L5GCA8"/>
<dbReference type="InterPro" id="IPR003660">
    <property type="entry name" value="HAMP_dom"/>
</dbReference>
<evidence type="ECO:0000313" key="15">
    <source>
        <dbReference type="Proteomes" id="UP000477750"/>
    </source>
</evidence>
<dbReference type="GO" id="GO:0005886">
    <property type="term" value="C:plasma membrane"/>
    <property type="evidence" value="ECO:0007669"/>
    <property type="project" value="UniProtKB-SubCell"/>
</dbReference>
<dbReference type="Pfam" id="PF00512">
    <property type="entry name" value="HisKA"/>
    <property type="match status" value="1"/>
</dbReference>
<evidence type="ECO:0000256" key="6">
    <source>
        <dbReference type="ARBA" id="ARBA00022692"/>
    </source>
</evidence>
<dbReference type="InterPro" id="IPR003661">
    <property type="entry name" value="HisK_dim/P_dom"/>
</dbReference>
<organism evidence="14 15">
    <name type="scientific">Glycomyces albidus</name>
    <dbReference type="NCBI Taxonomy" id="2656774"/>
    <lineage>
        <taxon>Bacteria</taxon>
        <taxon>Bacillati</taxon>
        <taxon>Actinomycetota</taxon>
        <taxon>Actinomycetes</taxon>
        <taxon>Glycomycetales</taxon>
        <taxon>Glycomycetaceae</taxon>
        <taxon>Glycomyces</taxon>
    </lineage>
</organism>
<dbReference type="GO" id="GO:0000155">
    <property type="term" value="F:phosphorelay sensor kinase activity"/>
    <property type="evidence" value="ECO:0007669"/>
    <property type="project" value="InterPro"/>
</dbReference>
<dbReference type="CDD" id="cd00075">
    <property type="entry name" value="HATPase"/>
    <property type="match status" value="1"/>
</dbReference>
<reference evidence="14 15" key="1">
    <citation type="submission" date="2019-10" db="EMBL/GenBank/DDBJ databases">
        <title>Glycomyces albidus sp. nov., a novel actinomycete isolated from rhizosphere soil of wheat (Triticum aestivum L.).</title>
        <authorList>
            <person name="Qian L."/>
        </authorList>
    </citation>
    <scope>NUCLEOTIDE SEQUENCE [LARGE SCALE GENOMIC DNA]</scope>
    <source>
        <strain evidence="14 15">NEAU-7082</strain>
    </source>
</reference>
<dbReference type="Pfam" id="PF02518">
    <property type="entry name" value="HATPase_c"/>
    <property type="match status" value="1"/>
</dbReference>
<comment type="caution">
    <text evidence="14">The sequence shown here is derived from an EMBL/GenBank/DDBJ whole genome shotgun (WGS) entry which is preliminary data.</text>
</comment>
<dbReference type="EC" id="2.7.13.3" evidence="3"/>
<evidence type="ECO:0000256" key="7">
    <source>
        <dbReference type="ARBA" id="ARBA00022777"/>
    </source>
</evidence>
<evidence type="ECO:0000256" key="2">
    <source>
        <dbReference type="ARBA" id="ARBA00004236"/>
    </source>
</evidence>
<dbReference type="PROSITE" id="PS50109">
    <property type="entry name" value="HIS_KIN"/>
    <property type="match status" value="1"/>
</dbReference>
<feature type="domain" description="Histidine kinase" evidence="12">
    <location>
        <begin position="145"/>
        <end position="354"/>
    </location>
</feature>
<dbReference type="PANTHER" id="PTHR45436:SF5">
    <property type="entry name" value="SENSOR HISTIDINE KINASE TRCS"/>
    <property type="match status" value="1"/>
</dbReference>
<name>A0A6L5GCA8_9ACTN</name>
<dbReference type="Pfam" id="PF00672">
    <property type="entry name" value="HAMP"/>
    <property type="match status" value="1"/>
</dbReference>
<keyword evidence="15" id="KW-1185">Reference proteome</keyword>
<feature type="domain" description="HAMP" evidence="13">
    <location>
        <begin position="78"/>
        <end position="130"/>
    </location>
</feature>
<dbReference type="InterPro" id="IPR003594">
    <property type="entry name" value="HATPase_dom"/>
</dbReference>